<dbReference type="Gene3D" id="1.10.630.10">
    <property type="entry name" value="Cytochrome P450"/>
    <property type="match status" value="1"/>
</dbReference>
<dbReference type="GeneID" id="63777988"/>
<organism evidence="9 10">
    <name type="scientific">Pseudomassariella vexata</name>
    <dbReference type="NCBI Taxonomy" id="1141098"/>
    <lineage>
        <taxon>Eukaryota</taxon>
        <taxon>Fungi</taxon>
        <taxon>Dikarya</taxon>
        <taxon>Ascomycota</taxon>
        <taxon>Pezizomycotina</taxon>
        <taxon>Sordariomycetes</taxon>
        <taxon>Xylariomycetidae</taxon>
        <taxon>Amphisphaeriales</taxon>
        <taxon>Pseudomassariaceae</taxon>
        <taxon>Pseudomassariella</taxon>
    </lineage>
</organism>
<dbReference type="PANTHER" id="PTHR24305">
    <property type="entry name" value="CYTOCHROME P450"/>
    <property type="match status" value="1"/>
</dbReference>
<evidence type="ECO:0000256" key="1">
    <source>
        <dbReference type="ARBA" id="ARBA00001971"/>
    </source>
</evidence>
<dbReference type="GO" id="GO:0005506">
    <property type="term" value="F:iron ion binding"/>
    <property type="evidence" value="ECO:0007669"/>
    <property type="project" value="InterPro"/>
</dbReference>
<accession>A0A1Y2E9F6</accession>
<feature type="binding site" description="axial binding residue" evidence="7">
    <location>
        <position position="201"/>
    </location>
    <ligand>
        <name>heme</name>
        <dbReference type="ChEBI" id="CHEBI:30413"/>
    </ligand>
    <ligandPart>
        <name>Fe</name>
        <dbReference type="ChEBI" id="CHEBI:18248"/>
    </ligandPart>
</feature>
<keyword evidence="6 8" id="KW-0503">Monooxygenase</keyword>
<dbReference type="STRING" id="1141098.A0A1Y2E9F6"/>
<evidence type="ECO:0000256" key="7">
    <source>
        <dbReference type="PIRSR" id="PIRSR602403-1"/>
    </source>
</evidence>
<comment type="caution">
    <text evidence="9">The sequence shown here is derived from an EMBL/GenBank/DDBJ whole genome shotgun (WGS) entry which is preliminary data.</text>
</comment>
<dbReference type="InParanoid" id="A0A1Y2E9F6"/>
<keyword evidence="10" id="KW-1185">Reference proteome</keyword>
<sequence length="245" mass="28024">MSAVTFSKRFGYMEKDCDFDGTLRIADQSINYLGYVGQMPWLDFYLDKNPIIRLGPPNLSTATRIAAESLFPRLEGIDPNYNPKQPDFLQSSYSSARAIPYLEAVARETMRMHPAISMAMERIVPKEGLVLPDGSVVPTGTLVGMNPYILGRNKEVYGTDADEFIPDRWLQQDGETDEKYQLRMRLWNAADLTFGSGLRICLGRNISQMEIYKVVATVIMRFEMEWFHRVDGGLTCRLKRRTERT</sequence>
<dbReference type="Pfam" id="PF00067">
    <property type="entry name" value="p450"/>
    <property type="match status" value="1"/>
</dbReference>
<dbReference type="PANTHER" id="PTHR24305:SF232">
    <property type="entry name" value="P450, PUTATIVE (EUROFUNG)-RELATED"/>
    <property type="match status" value="1"/>
</dbReference>
<dbReference type="InterPro" id="IPR001128">
    <property type="entry name" value="Cyt_P450"/>
</dbReference>
<dbReference type="AlphaFoldDB" id="A0A1Y2E9F6"/>
<dbReference type="Proteomes" id="UP000193689">
    <property type="component" value="Unassembled WGS sequence"/>
</dbReference>
<dbReference type="PRINTS" id="PR00385">
    <property type="entry name" value="P450"/>
</dbReference>
<proteinExistence type="inferred from homology"/>
<evidence type="ECO:0000256" key="2">
    <source>
        <dbReference type="ARBA" id="ARBA00010617"/>
    </source>
</evidence>
<comment type="cofactor">
    <cofactor evidence="1 7">
        <name>heme</name>
        <dbReference type="ChEBI" id="CHEBI:30413"/>
    </cofactor>
</comment>
<dbReference type="PRINTS" id="PR00465">
    <property type="entry name" value="EP450IV"/>
</dbReference>
<dbReference type="RefSeq" id="XP_040718490.1">
    <property type="nucleotide sequence ID" value="XM_040861776.1"/>
</dbReference>
<dbReference type="PROSITE" id="PS00086">
    <property type="entry name" value="CYTOCHROME_P450"/>
    <property type="match status" value="1"/>
</dbReference>
<gene>
    <name evidence="9" type="ORF">BCR38DRAFT_455275</name>
</gene>
<dbReference type="OrthoDB" id="3934656at2759"/>
<dbReference type="SUPFAM" id="SSF48264">
    <property type="entry name" value="Cytochrome P450"/>
    <property type="match status" value="1"/>
</dbReference>
<dbReference type="InterPro" id="IPR017972">
    <property type="entry name" value="Cyt_P450_CS"/>
</dbReference>
<evidence type="ECO:0000256" key="8">
    <source>
        <dbReference type="RuleBase" id="RU000461"/>
    </source>
</evidence>
<dbReference type="GO" id="GO:0020037">
    <property type="term" value="F:heme binding"/>
    <property type="evidence" value="ECO:0007669"/>
    <property type="project" value="InterPro"/>
</dbReference>
<evidence type="ECO:0000313" key="9">
    <source>
        <dbReference type="EMBL" id="ORY68203.1"/>
    </source>
</evidence>
<comment type="similarity">
    <text evidence="2 8">Belongs to the cytochrome P450 family.</text>
</comment>
<dbReference type="GO" id="GO:0016705">
    <property type="term" value="F:oxidoreductase activity, acting on paired donors, with incorporation or reduction of molecular oxygen"/>
    <property type="evidence" value="ECO:0007669"/>
    <property type="project" value="InterPro"/>
</dbReference>
<evidence type="ECO:0000256" key="3">
    <source>
        <dbReference type="ARBA" id="ARBA00022617"/>
    </source>
</evidence>
<protein>
    <submittedName>
        <fullName evidence="9">Cytochrome P450</fullName>
    </submittedName>
</protein>
<keyword evidence="5 7" id="KW-0408">Iron</keyword>
<evidence type="ECO:0000256" key="4">
    <source>
        <dbReference type="ARBA" id="ARBA00022723"/>
    </source>
</evidence>
<keyword evidence="3 7" id="KW-0349">Heme</keyword>
<evidence type="ECO:0000313" key="10">
    <source>
        <dbReference type="Proteomes" id="UP000193689"/>
    </source>
</evidence>
<dbReference type="InterPro" id="IPR050121">
    <property type="entry name" value="Cytochrome_P450_monoxygenase"/>
</dbReference>
<evidence type="ECO:0000256" key="5">
    <source>
        <dbReference type="ARBA" id="ARBA00023004"/>
    </source>
</evidence>
<dbReference type="EMBL" id="MCFJ01000003">
    <property type="protein sequence ID" value="ORY68203.1"/>
    <property type="molecule type" value="Genomic_DNA"/>
</dbReference>
<keyword evidence="8" id="KW-0560">Oxidoreductase</keyword>
<keyword evidence="4 7" id="KW-0479">Metal-binding</keyword>
<dbReference type="InterPro" id="IPR002403">
    <property type="entry name" value="Cyt_P450_E_grp-IV"/>
</dbReference>
<dbReference type="InterPro" id="IPR036396">
    <property type="entry name" value="Cyt_P450_sf"/>
</dbReference>
<dbReference type="GO" id="GO:0004497">
    <property type="term" value="F:monooxygenase activity"/>
    <property type="evidence" value="ECO:0007669"/>
    <property type="project" value="UniProtKB-KW"/>
</dbReference>
<name>A0A1Y2E9F6_9PEZI</name>
<evidence type="ECO:0000256" key="6">
    <source>
        <dbReference type="ARBA" id="ARBA00023033"/>
    </source>
</evidence>
<reference evidence="9 10" key="1">
    <citation type="submission" date="2016-07" db="EMBL/GenBank/DDBJ databases">
        <title>Pervasive Adenine N6-methylation of Active Genes in Fungi.</title>
        <authorList>
            <consortium name="DOE Joint Genome Institute"/>
            <person name="Mondo S.J."/>
            <person name="Dannebaum R.O."/>
            <person name="Kuo R.C."/>
            <person name="Labutti K."/>
            <person name="Haridas S."/>
            <person name="Kuo A."/>
            <person name="Salamov A."/>
            <person name="Ahrendt S.R."/>
            <person name="Lipzen A."/>
            <person name="Sullivan W."/>
            <person name="Andreopoulos W.B."/>
            <person name="Clum A."/>
            <person name="Lindquist E."/>
            <person name="Daum C."/>
            <person name="Ramamoorthy G.K."/>
            <person name="Gryganskyi A."/>
            <person name="Culley D."/>
            <person name="Magnuson J.K."/>
            <person name="James T.Y."/>
            <person name="O'Malley M.A."/>
            <person name="Stajich J.E."/>
            <person name="Spatafora J.W."/>
            <person name="Visel A."/>
            <person name="Grigoriev I.V."/>
        </authorList>
    </citation>
    <scope>NUCLEOTIDE SEQUENCE [LARGE SCALE GENOMIC DNA]</scope>
    <source>
        <strain evidence="9 10">CBS 129021</strain>
    </source>
</reference>